<dbReference type="EMBL" id="LS483426">
    <property type="protein sequence ID" value="SQH24386.1"/>
    <property type="molecule type" value="Genomic_DNA"/>
</dbReference>
<dbReference type="KEGG" id="kki:KKKWG1_0396"/>
<dbReference type="Proteomes" id="UP000248598">
    <property type="component" value="Chromosome 1"/>
</dbReference>
<protein>
    <submittedName>
        <fullName evidence="1">Uncharacterized protein</fullName>
    </submittedName>
</protein>
<dbReference type="RefSeq" id="WP_003787923.1">
    <property type="nucleotide sequence ID" value="NZ_CP183037.1"/>
</dbReference>
<evidence type="ECO:0000313" key="2">
    <source>
        <dbReference type="Proteomes" id="UP000248598"/>
    </source>
</evidence>
<evidence type="ECO:0000313" key="1">
    <source>
        <dbReference type="EMBL" id="SQH24386.1"/>
    </source>
</evidence>
<organism evidence="1 2">
    <name type="scientific">Kingella kingae</name>
    <dbReference type="NCBI Taxonomy" id="504"/>
    <lineage>
        <taxon>Bacteria</taxon>
        <taxon>Pseudomonadati</taxon>
        <taxon>Pseudomonadota</taxon>
        <taxon>Betaproteobacteria</taxon>
        <taxon>Neisseriales</taxon>
        <taxon>Neisseriaceae</taxon>
        <taxon>Kingella</taxon>
    </lineage>
</organism>
<name>A0AAX2J2F2_KINKI</name>
<gene>
    <name evidence="1" type="ORF">NCTC10529_00559</name>
</gene>
<accession>A0AAX2J2F2</accession>
<dbReference type="AlphaFoldDB" id="A0AAX2J2F2"/>
<proteinExistence type="predicted"/>
<sequence length="53" mass="6495">MMANWLNHAENKAYFIEQMIHLDSQIVDDFYKWNERYGMIEQLFDLMTCDFNA</sequence>
<reference evidence="1 2" key="1">
    <citation type="submission" date="2018-06" db="EMBL/GenBank/DDBJ databases">
        <authorList>
            <consortium name="Pathogen Informatics"/>
            <person name="Doyle S."/>
        </authorList>
    </citation>
    <scope>NUCLEOTIDE SEQUENCE [LARGE SCALE GENOMIC DNA]</scope>
    <source>
        <strain evidence="1 2">NCTC10529</strain>
    </source>
</reference>